<dbReference type="InterPro" id="IPR051601">
    <property type="entry name" value="Serine_prot/Carboxylest_S33"/>
</dbReference>
<dbReference type="Gene3D" id="3.40.50.1820">
    <property type="entry name" value="alpha/beta hydrolase"/>
    <property type="match status" value="1"/>
</dbReference>
<dbReference type="Pfam" id="PF08386">
    <property type="entry name" value="Abhydrolase_4"/>
    <property type="match status" value="1"/>
</dbReference>
<keyword evidence="3" id="KW-0378">Hydrolase</keyword>
<evidence type="ECO:0000256" key="2">
    <source>
        <dbReference type="ARBA" id="ARBA00022729"/>
    </source>
</evidence>
<reference evidence="6 7" key="1">
    <citation type="submission" date="2018-02" db="EMBL/GenBank/DDBJ databases">
        <title>Genomic Encyclopedia of Archaeal and Bacterial Type Strains, Phase II (KMG-II): from individual species to whole genera.</title>
        <authorList>
            <person name="Goeker M."/>
        </authorList>
    </citation>
    <scope>NUCLEOTIDE SEQUENCE [LARGE SCALE GENOMIC DNA]</scope>
    <source>
        <strain evidence="6 7">YU 961-1</strain>
    </source>
</reference>
<dbReference type="InterPro" id="IPR013595">
    <property type="entry name" value="Pept_S33_TAP-like_C"/>
</dbReference>
<organism evidence="6 7">
    <name type="scientific">Actinokineospora auranticolor</name>
    <dbReference type="NCBI Taxonomy" id="155976"/>
    <lineage>
        <taxon>Bacteria</taxon>
        <taxon>Bacillati</taxon>
        <taxon>Actinomycetota</taxon>
        <taxon>Actinomycetes</taxon>
        <taxon>Pseudonocardiales</taxon>
        <taxon>Pseudonocardiaceae</taxon>
        <taxon>Actinokineospora</taxon>
    </lineage>
</organism>
<feature type="domain" description="Peptidase S33 tripeptidyl aminopeptidase-like C-terminal" evidence="5">
    <location>
        <begin position="369"/>
        <end position="458"/>
    </location>
</feature>
<accession>A0A2S6GKD0</accession>
<evidence type="ECO:0000313" key="6">
    <source>
        <dbReference type="EMBL" id="PPK65692.1"/>
    </source>
</evidence>
<feature type="signal peptide" evidence="4">
    <location>
        <begin position="1"/>
        <end position="15"/>
    </location>
</feature>
<dbReference type="GO" id="GO:0016787">
    <property type="term" value="F:hydrolase activity"/>
    <property type="evidence" value="ECO:0007669"/>
    <property type="project" value="UniProtKB-KW"/>
</dbReference>
<comment type="caution">
    <text evidence="6">The sequence shown here is derived from an EMBL/GenBank/DDBJ whole genome shotgun (WGS) entry which is preliminary data.</text>
</comment>
<dbReference type="Proteomes" id="UP000239203">
    <property type="component" value="Unassembled WGS sequence"/>
</dbReference>
<feature type="chain" id="PRO_5015745565" evidence="4">
    <location>
        <begin position="16"/>
        <end position="458"/>
    </location>
</feature>
<evidence type="ECO:0000256" key="3">
    <source>
        <dbReference type="ARBA" id="ARBA00022801"/>
    </source>
</evidence>
<name>A0A2S6GKD0_9PSEU</name>
<proteinExistence type="inferred from homology"/>
<evidence type="ECO:0000256" key="4">
    <source>
        <dbReference type="SAM" id="SignalP"/>
    </source>
</evidence>
<gene>
    <name evidence="6" type="ORF">CLV40_113176</name>
</gene>
<keyword evidence="7" id="KW-1185">Reference proteome</keyword>
<evidence type="ECO:0000313" key="7">
    <source>
        <dbReference type="Proteomes" id="UP000239203"/>
    </source>
</evidence>
<evidence type="ECO:0000256" key="1">
    <source>
        <dbReference type="ARBA" id="ARBA00010088"/>
    </source>
</evidence>
<protein>
    <submittedName>
        <fullName evidence="6">TAP-like protein</fullName>
    </submittedName>
</protein>
<dbReference type="AlphaFoldDB" id="A0A2S6GKD0"/>
<dbReference type="EMBL" id="PTIX01000013">
    <property type="protein sequence ID" value="PPK65692.1"/>
    <property type="molecule type" value="Genomic_DNA"/>
</dbReference>
<dbReference type="PANTHER" id="PTHR43248:SF29">
    <property type="entry name" value="TRIPEPTIDYL AMINOPEPTIDASE"/>
    <property type="match status" value="1"/>
</dbReference>
<dbReference type="PANTHER" id="PTHR43248">
    <property type="entry name" value="2-SUCCINYL-6-HYDROXY-2,4-CYCLOHEXADIENE-1-CARBOXYLATE SYNTHASE"/>
    <property type="match status" value="1"/>
</dbReference>
<dbReference type="SUPFAM" id="SSF53474">
    <property type="entry name" value="alpha/beta-Hydrolases"/>
    <property type="match status" value="1"/>
</dbReference>
<keyword evidence="2 4" id="KW-0732">Signal</keyword>
<comment type="similarity">
    <text evidence="1">Belongs to the peptidase S33 family.</text>
</comment>
<dbReference type="InterPro" id="IPR029058">
    <property type="entry name" value="AB_hydrolase_fold"/>
</dbReference>
<evidence type="ECO:0000259" key="5">
    <source>
        <dbReference type="Pfam" id="PF08386"/>
    </source>
</evidence>
<sequence>MLGLAACVTTTPAHAATTPTWTTCVDAPLQECATLQVPLDYRDPGGPRISLAVSRIRTARPDLRRGVLLLIPTGPGNPGLTRPTTLGLRLPRPVLDRYDIVGFDPRGTGRSTPASCGVTGPDAEAALFSPWPGPDGDISGNVAKAKRIADACARNGGDLLRHISSRTEAMDIDRIRQALGERTLSSWGVSYGTYPAAVHATLFPDRTDRVVLDSSGDPDPSRVARGWAANFAVGARDRFPDFAAWAAARDAEYHLGATPDAVTRHYLAVAETLDHNPRPDLSGALLRSIVFTSLQSDASFPLAATVLRGDPTPPLPVPSPEAFQRIVAVGAATACNDVRWPRSVEAHAAAVARDRTEYPLTGGMPANIWACSFWPYPAGDPVVISSRGPENVLLAQNRRDPNTPYSGALRMRAAFGHRARMVSVDSGGHGAYLANGNACGDAAVTAFLVDGTHRDATC</sequence>